<protein>
    <submittedName>
        <fullName evidence="4">Dehydrogenase</fullName>
    </submittedName>
</protein>
<keyword evidence="1" id="KW-0560">Oxidoreductase</keyword>
<dbReference type="PANTHER" id="PTHR43818:SF11">
    <property type="entry name" value="BCDNA.GH03377"/>
    <property type="match status" value="1"/>
</dbReference>
<dbReference type="InterPro" id="IPR055170">
    <property type="entry name" value="GFO_IDH_MocA-like_dom"/>
</dbReference>
<dbReference type="Gene3D" id="3.30.360.10">
    <property type="entry name" value="Dihydrodipicolinate Reductase, domain 2"/>
    <property type="match status" value="1"/>
</dbReference>
<reference evidence="4 5" key="1">
    <citation type="submission" date="2016-12" db="EMBL/GenBank/DDBJ databases">
        <title>Candidatus Reconcilibacillus cellulovorans genome.</title>
        <authorList>
            <person name="Kolinko S."/>
            <person name="Wu Y.-W."/>
            <person name="Tachea F."/>
            <person name="Denzel E."/>
            <person name="Hiras J."/>
            <person name="Baecker N."/>
            <person name="Chan L.J."/>
            <person name="Eichorst S.A."/>
            <person name="Frey D."/>
            <person name="Adams P.D."/>
            <person name="Pray T."/>
            <person name="Tanjore D."/>
            <person name="Petzold C.J."/>
            <person name="Gladden J.M."/>
            <person name="Simmons B.A."/>
            <person name="Singer S.W."/>
        </authorList>
    </citation>
    <scope>NUCLEOTIDE SEQUENCE [LARGE SCALE GENOMIC DNA]</scope>
    <source>
        <strain evidence="4">JTherm</strain>
    </source>
</reference>
<organism evidence="4 5">
    <name type="scientific">Candidatus Reconcilbacillus cellulovorans</name>
    <dbReference type="NCBI Taxonomy" id="1906605"/>
    <lineage>
        <taxon>Bacteria</taxon>
        <taxon>Bacillati</taxon>
        <taxon>Bacillota</taxon>
        <taxon>Bacilli</taxon>
        <taxon>Bacillales</taxon>
        <taxon>Paenibacillaceae</taxon>
        <taxon>Candidatus Reconcilbacillus</taxon>
    </lineage>
</organism>
<sequence length="385" mass="42763">MKTLKAAILGAGFIGRAHLEAVRRLGFVEVVAIAQSSEARAKELAKQLHVPRAYGDYRDVLRDPDIDVIHNCTPNHLHYAINKAVLEHGKHLLSEKPLTMTSAEARDLWQTAKGKRLVAGVNFNYRQFPLVQQMRAMVRSGELGDVRIVRGEYLQDWLLYETDYNWRLEPQYGGSTRALGDIGSHLIDLAQYVSGKRIAEVFADMATVVPVRLKPRSGRLTFETGGADDAEPVKVDTEDYSSVLVRFDDGTRGVFTVSQVSPGRKNGLALYLDGSKAACGWEQEQPARLWIGRRDRANETLMRDPSLVGREVASFVHYPGGHEEGWADALKNMMLNFYRAVADGADAPPDSVASLEEGYRVMLVLDAVVRSAKEGRWVKVGEDVA</sequence>
<dbReference type="Proteomes" id="UP000243688">
    <property type="component" value="Unassembled WGS sequence"/>
</dbReference>
<proteinExistence type="predicted"/>
<dbReference type="SUPFAM" id="SSF51735">
    <property type="entry name" value="NAD(P)-binding Rossmann-fold domains"/>
    <property type="match status" value="1"/>
</dbReference>
<dbReference type="GO" id="GO:0000166">
    <property type="term" value="F:nucleotide binding"/>
    <property type="evidence" value="ECO:0007669"/>
    <property type="project" value="InterPro"/>
</dbReference>
<dbReference type="GO" id="GO:0016491">
    <property type="term" value="F:oxidoreductase activity"/>
    <property type="evidence" value="ECO:0007669"/>
    <property type="project" value="UniProtKB-KW"/>
</dbReference>
<dbReference type="AlphaFoldDB" id="A0A2A6E244"/>
<name>A0A2A6E244_9BACL</name>
<feature type="domain" description="Gfo/Idh/MocA-like oxidoreductase N-terminal" evidence="2">
    <location>
        <begin position="5"/>
        <end position="123"/>
    </location>
</feature>
<feature type="domain" description="GFO/IDH/MocA-like oxidoreductase" evidence="3">
    <location>
        <begin position="131"/>
        <end position="277"/>
    </location>
</feature>
<dbReference type="Gene3D" id="3.40.50.720">
    <property type="entry name" value="NAD(P)-binding Rossmann-like Domain"/>
    <property type="match status" value="1"/>
</dbReference>
<evidence type="ECO:0000313" key="4">
    <source>
        <dbReference type="EMBL" id="PDO11065.1"/>
    </source>
</evidence>
<evidence type="ECO:0000259" key="2">
    <source>
        <dbReference type="Pfam" id="PF01408"/>
    </source>
</evidence>
<evidence type="ECO:0000313" key="5">
    <source>
        <dbReference type="Proteomes" id="UP000243688"/>
    </source>
</evidence>
<dbReference type="Pfam" id="PF01408">
    <property type="entry name" value="GFO_IDH_MocA"/>
    <property type="match status" value="1"/>
</dbReference>
<dbReference type="EMBL" id="MOXJ01000006">
    <property type="protein sequence ID" value="PDO11065.1"/>
    <property type="molecule type" value="Genomic_DNA"/>
</dbReference>
<gene>
    <name evidence="4" type="ORF">BLM47_04100</name>
</gene>
<dbReference type="InterPro" id="IPR036291">
    <property type="entry name" value="NAD(P)-bd_dom_sf"/>
</dbReference>
<dbReference type="InterPro" id="IPR050463">
    <property type="entry name" value="Gfo/Idh/MocA_oxidrdct_glycsds"/>
</dbReference>
<dbReference type="Pfam" id="PF22725">
    <property type="entry name" value="GFO_IDH_MocA_C3"/>
    <property type="match status" value="1"/>
</dbReference>
<evidence type="ECO:0000256" key="1">
    <source>
        <dbReference type="ARBA" id="ARBA00023002"/>
    </source>
</evidence>
<dbReference type="InterPro" id="IPR000683">
    <property type="entry name" value="Gfo/Idh/MocA-like_OxRdtase_N"/>
</dbReference>
<accession>A0A2A6E244</accession>
<dbReference type="SUPFAM" id="SSF55347">
    <property type="entry name" value="Glyceraldehyde-3-phosphate dehydrogenase-like, C-terminal domain"/>
    <property type="match status" value="1"/>
</dbReference>
<dbReference type="PANTHER" id="PTHR43818">
    <property type="entry name" value="BCDNA.GH03377"/>
    <property type="match status" value="1"/>
</dbReference>
<comment type="caution">
    <text evidence="4">The sequence shown here is derived from an EMBL/GenBank/DDBJ whole genome shotgun (WGS) entry which is preliminary data.</text>
</comment>
<evidence type="ECO:0000259" key="3">
    <source>
        <dbReference type="Pfam" id="PF22725"/>
    </source>
</evidence>